<evidence type="ECO:0000259" key="2">
    <source>
        <dbReference type="Pfam" id="PF26038"/>
    </source>
</evidence>
<sequence>MTLPHHVVEDASVLLVSDWLRSKGLLSTVEALSSERHEKALAEPDAHSWAIMSKDLGLEELLKKNAAPSGARFSSVLEVLLSKAAEQQSSARPRSPPTLTLSMVDLGGKTGVSGRHKRHIVRTYTGSIASSSQMSLLTAPSLPHAMDTMGNTKENSAAHQSEEQQAPPPLPPPMLVSHRSAASEDGGKSAVAPRVSNVTHLHRTGSRVMSEASKDRRQGGKGGGEARAKPMVKASDVRKPQLSQESWIPIDLRMKMLRRSISAVADSVSETAAWEKVRTKQAAKNARTSLEIAKEQERFGRECPRPCALCEQVFSSVNLVLAVPYKAIMDVREHWHEKAPHRLGPPKASHNMKRPPQCYNEVRVCAFCSQQFSEPATYRPTQEMKAAALKDAEAKEEADREKAYWDPLRHGNDGDKHTQQSHDQTTHPKGKDKHHAVHQGDATAAMSTLGAYGGVRWHDDAGGSQCSEL</sequence>
<dbReference type="Proteomes" id="UP000664859">
    <property type="component" value="Unassembled WGS sequence"/>
</dbReference>
<feature type="compositionally biased region" description="Basic residues" evidence="1">
    <location>
        <begin position="428"/>
        <end position="437"/>
    </location>
</feature>
<dbReference type="AlphaFoldDB" id="A0A836CGB7"/>
<reference evidence="3" key="1">
    <citation type="submission" date="2021-02" db="EMBL/GenBank/DDBJ databases">
        <title>First Annotated Genome of the Yellow-green Alga Tribonema minus.</title>
        <authorList>
            <person name="Mahan K.M."/>
        </authorList>
    </citation>
    <scope>NUCLEOTIDE SEQUENCE</scope>
    <source>
        <strain evidence="3">UTEX B ZZ1240</strain>
    </source>
</reference>
<comment type="caution">
    <text evidence="3">The sequence shown here is derived from an EMBL/GenBank/DDBJ whole genome shotgun (WGS) entry which is preliminary data.</text>
</comment>
<dbReference type="InterPro" id="IPR059022">
    <property type="entry name" value="MINDY4_N"/>
</dbReference>
<feature type="compositionally biased region" description="Polar residues" evidence="1">
    <location>
        <begin position="149"/>
        <end position="159"/>
    </location>
</feature>
<feature type="region of interest" description="Disordered" evidence="1">
    <location>
        <begin position="203"/>
        <end position="240"/>
    </location>
</feature>
<feature type="compositionally biased region" description="Basic and acidic residues" evidence="1">
    <location>
        <begin position="389"/>
        <end position="426"/>
    </location>
</feature>
<dbReference type="EMBL" id="JAFCMP010000224">
    <property type="protein sequence ID" value="KAG5182771.1"/>
    <property type="molecule type" value="Genomic_DNA"/>
</dbReference>
<dbReference type="Pfam" id="PF26038">
    <property type="entry name" value="Dimer_MINDY4_N"/>
    <property type="match status" value="1"/>
</dbReference>
<feature type="domain" description="MINDY4 N-terminal dimerisation" evidence="2">
    <location>
        <begin position="8"/>
        <end position="83"/>
    </location>
</feature>
<name>A0A836CGB7_9STRA</name>
<organism evidence="3 4">
    <name type="scientific">Tribonema minus</name>
    <dbReference type="NCBI Taxonomy" id="303371"/>
    <lineage>
        <taxon>Eukaryota</taxon>
        <taxon>Sar</taxon>
        <taxon>Stramenopiles</taxon>
        <taxon>Ochrophyta</taxon>
        <taxon>PX clade</taxon>
        <taxon>Xanthophyceae</taxon>
        <taxon>Tribonematales</taxon>
        <taxon>Tribonemataceae</taxon>
        <taxon>Tribonema</taxon>
    </lineage>
</organism>
<evidence type="ECO:0000313" key="4">
    <source>
        <dbReference type="Proteomes" id="UP000664859"/>
    </source>
</evidence>
<dbReference type="OrthoDB" id="191244at2759"/>
<gene>
    <name evidence="3" type="ORF">JKP88DRAFT_245385</name>
</gene>
<keyword evidence="4" id="KW-1185">Reference proteome</keyword>
<accession>A0A836CGB7</accession>
<proteinExistence type="predicted"/>
<feature type="region of interest" description="Disordered" evidence="1">
    <location>
        <begin position="146"/>
        <end position="191"/>
    </location>
</feature>
<feature type="compositionally biased region" description="Basic and acidic residues" evidence="1">
    <location>
        <begin position="212"/>
        <end position="228"/>
    </location>
</feature>
<evidence type="ECO:0000313" key="3">
    <source>
        <dbReference type="EMBL" id="KAG5182771.1"/>
    </source>
</evidence>
<protein>
    <recommendedName>
        <fullName evidence="2">MINDY4 N-terminal dimerisation domain-containing protein</fullName>
    </recommendedName>
</protein>
<evidence type="ECO:0000256" key="1">
    <source>
        <dbReference type="SAM" id="MobiDB-lite"/>
    </source>
</evidence>
<feature type="region of interest" description="Disordered" evidence="1">
    <location>
        <begin position="389"/>
        <end position="440"/>
    </location>
</feature>